<organism evidence="2 4">
    <name type="scientific">Salinicoccus halodurans</name>
    <dbReference type="NCBI Taxonomy" id="407035"/>
    <lineage>
        <taxon>Bacteria</taxon>
        <taxon>Bacillati</taxon>
        <taxon>Bacillota</taxon>
        <taxon>Bacilli</taxon>
        <taxon>Bacillales</taxon>
        <taxon>Staphylococcaceae</taxon>
        <taxon>Salinicoccus</taxon>
    </lineage>
</organism>
<dbReference type="PANTHER" id="PTHR48098">
    <property type="entry name" value="ENTEROCHELIN ESTERASE-RELATED"/>
    <property type="match status" value="1"/>
</dbReference>
<keyword evidence="2" id="KW-0378">Hydrolase</keyword>
<dbReference type="Proteomes" id="UP000034029">
    <property type="component" value="Chromosome"/>
</dbReference>
<dbReference type="AlphaFoldDB" id="A0A0F7HKM3"/>
<dbReference type="GO" id="GO:0016787">
    <property type="term" value="F:hydrolase activity"/>
    <property type="evidence" value="ECO:0007669"/>
    <property type="project" value="UniProtKB-KW"/>
</dbReference>
<dbReference type="GO" id="GO:0016747">
    <property type="term" value="F:acyltransferase activity, transferring groups other than amino-acyl groups"/>
    <property type="evidence" value="ECO:0007669"/>
    <property type="project" value="TreeGrafter"/>
</dbReference>
<reference evidence="2 4" key="3">
    <citation type="submission" date="2016-10" db="EMBL/GenBank/DDBJ databases">
        <authorList>
            <person name="Varghese N."/>
            <person name="Submissions S."/>
        </authorList>
    </citation>
    <scope>NUCLEOTIDE SEQUENCE [LARGE SCALE GENOMIC DNA]</scope>
    <source>
        <strain evidence="2 4">CGMCC 1.6501</strain>
    </source>
</reference>
<dbReference type="InterPro" id="IPR029058">
    <property type="entry name" value="AB_hydrolase_fold"/>
</dbReference>
<dbReference type="Proteomes" id="UP000183090">
    <property type="component" value="Unassembled WGS sequence"/>
</dbReference>
<reference evidence="1 3" key="1">
    <citation type="journal article" date="2015" name="Int. J. Syst. Evol. Microbiol.">
        <title>Complete genome sequence of Salinicoccus halodurans H3B36, isolated from the Qaidam Basin in China.</title>
        <authorList>
            <person name="Jiang K."/>
            <person name="Xue Y."/>
            <person name="Ma Y."/>
        </authorList>
    </citation>
    <scope>NUCLEOTIDE SEQUENCE [LARGE SCALE GENOMIC DNA]</scope>
    <source>
        <strain evidence="1 3">H3B36</strain>
    </source>
</reference>
<dbReference type="RefSeq" id="WP_046790684.1">
    <property type="nucleotide sequence ID" value="NZ_CP011366.1"/>
</dbReference>
<dbReference type="EMBL" id="CP011366">
    <property type="protein sequence ID" value="AKG74502.1"/>
    <property type="molecule type" value="Genomic_DNA"/>
</dbReference>
<dbReference type="Pfam" id="PF00756">
    <property type="entry name" value="Esterase"/>
    <property type="match status" value="1"/>
</dbReference>
<gene>
    <name evidence="1" type="ORF">AAT16_10030</name>
    <name evidence="2" type="ORF">SAMN05216235_2457</name>
</gene>
<protein>
    <submittedName>
        <fullName evidence="2">S-formylglutathione hydrolase FrmB</fullName>
    </submittedName>
    <submittedName>
        <fullName evidence="1">Tributyrin esterase</fullName>
    </submittedName>
</protein>
<dbReference type="InterPro" id="IPR050583">
    <property type="entry name" value="Mycobacterial_A85_antigen"/>
</dbReference>
<reference evidence="3" key="2">
    <citation type="submission" date="2015-04" db="EMBL/GenBank/DDBJ databases">
        <title>Complete genome sequence of Salinicoccus halodurans strain H3B36, isolated from the Qaidam basin of China.</title>
        <authorList>
            <person name="Ma Y."/>
            <person name="Jiang K."/>
            <person name="Xue Y."/>
        </authorList>
    </citation>
    <scope>NUCLEOTIDE SEQUENCE [LARGE SCALE GENOMIC DNA]</scope>
    <source>
        <strain evidence="3">H3B36</strain>
    </source>
</reference>
<accession>A0A0F7HKM3</accession>
<evidence type="ECO:0000313" key="2">
    <source>
        <dbReference type="EMBL" id="SFK90704.1"/>
    </source>
</evidence>
<dbReference type="Gene3D" id="3.40.50.1820">
    <property type="entry name" value="alpha/beta hydrolase"/>
    <property type="match status" value="1"/>
</dbReference>
<evidence type="ECO:0000313" key="1">
    <source>
        <dbReference type="EMBL" id="AKG74502.1"/>
    </source>
</evidence>
<dbReference type="OrthoDB" id="9803578at2"/>
<dbReference type="KEGG" id="shv:AAT16_10030"/>
<dbReference type="EMBL" id="FOTB01000005">
    <property type="protein sequence ID" value="SFK90704.1"/>
    <property type="molecule type" value="Genomic_DNA"/>
</dbReference>
<name>A0A0F7HKM3_9STAP</name>
<dbReference type="InterPro" id="IPR000801">
    <property type="entry name" value="Esterase-like"/>
</dbReference>
<evidence type="ECO:0000313" key="4">
    <source>
        <dbReference type="Proteomes" id="UP000183090"/>
    </source>
</evidence>
<evidence type="ECO:0000313" key="3">
    <source>
        <dbReference type="Proteomes" id="UP000034029"/>
    </source>
</evidence>
<sequence length="252" mass="29031">MALLSINFNSTVLGKHHSFKVILPENDTQFEPSKKTQTLKTMLLLHGLSNDDSLYTRYTNVERFANRANLAVIMPSADHSFYTNMVHGHSYYDHILEVWDYAHQILPLSKDRKDNFIAGHSMGGFGTIQFAFKESGRFSKACFMSSATNPEKLVDYDWYDFSFKGIVGQNDTSDGTVLDIRRDIEDALEKGVDIPELYMMCGTEDYVYEDNLKFKKFLEGKGIDFKYEEGPGNHDWDYWNAGIEKAIDWFMN</sequence>
<dbReference type="PANTHER" id="PTHR48098:SF1">
    <property type="entry name" value="DIACYLGLYCEROL ACYLTRANSFERASE_MYCOLYLTRANSFERASE AG85A"/>
    <property type="match status" value="1"/>
</dbReference>
<proteinExistence type="predicted"/>
<keyword evidence="3" id="KW-1185">Reference proteome</keyword>
<dbReference type="SUPFAM" id="SSF53474">
    <property type="entry name" value="alpha/beta-Hydrolases"/>
    <property type="match status" value="1"/>
</dbReference>